<dbReference type="InterPro" id="IPR045857">
    <property type="entry name" value="O16G_dom_2"/>
</dbReference>
<dbReference type="GO" id="GO:0009313">
    <property type="term" value="P:oligosaccharide catabolic process"/>
    <property type="evidence" value="ECO:0007669"/>
    <property type="project" value="TreeGrafter"/>
</dbReference>
<dbReference type="GO" id="GO:0004556">
    <property type="term" value="F:alpha-amylase activity"/>
    <property type="evidence" value="ECO:0007669"/>
    <property type="project" value="TreeGrafter"/>
</dbReference>
<dbReference type="Gene3D" id="3.90.400.10">
    <property type="entry name" value="Oligo-1,6-glucosidase, Domain 2"/>
    <property type="match status" value="1"/>
</dbReference>
<feature type="domain" description="Glycosyl hydrolase family 13 catalytic" evidence="2">
    <location>
        <begin position="20"/>
        <end position="419"/>
    </location>
</feature>
<dbReference type="InterPro" id="IPR017853">
    <property type="entry name" value="GH"/>
</dbReference>
<name>A0A919G0T8_9ACTN</name>
<evidence type="ECO:0000313" key="3">
    <source>
        <dbReference type="EMBL" id="GHH75361.1"/>
    </source>
</evidence>
<protein>
    <submittedName>
        <fullName evidence="3">Alpha-glucosidase</fullName>
    </submittedName>
</protein>
<dbReference type="Pfam" id="PF00128">
    <property type="entry name" value="Alpha-amylase"/>
    <property type="match status" value="1"/>
</dbReference>
<reference evidence="3" key="2">
    <citation type="submission" date="2020-09" db="EMBL/GenBank/DDBJ databases">
        <authorList>
            <person name="Sun Q."/>
            <person name="Ohkuma M."/>
        </authorList>
    </citation>
    <scope>NUCLEOTIDE SEQUENCE</scope>
    <source>
        <strain evidence="3">JCM 4646</strain>
    </source>
</reference>
<dbReference type="Gene3D" id="3.20.20.80">
    <property type="entry name" value="Glycosidases"/>
    <property type="match status" value="1"/>
</dbReference>
<comment type="similarity">
    <text evidence="1">Belongs to the glycosyl hydrolase 13 family.</text>
</comment>
<evidence type="ECO:0000256" key="1">
    <source>
        <dbReference type="ARBA" id="ARBA00008061"/>
    </source>
</evidence>
<dbReference type="CDD" id="cd11332">
    <property type="entry name" value="AmyAc_OligoGlu_TS"/>
    <property type="match status" value="1"/>
</dbReference>
<dbReference type="Proteomes" id="UP000617734">
    <property type="component" value="Unassembled WGS sequence"/>
</dbReference>
<dbReference type="PANTHER" id="PTHR10357">
    <property type="entry name" value="ALPHA-AMYLASE FAMILY MEMBER"/>
    <property type="match status" value="1"/>
</dbReference>
<gene>
    <name evidence="3" type="ORF">GCM10018781_44080</name>
</gene>
<dbReference type="RefSeq" id="WP_190212602.1">
    <property type="nucleotide sequence ID" value="NZ_BNBO01000025.1"/>
</dbReference>
<dbReference type="SUPFAM" id="SSF51445">
    <property type="entry name" value="(Trans)glycosidases"/>
    <property type="match status" value="1"/>
</dbReference>
<dbReference type="GeneID" id="95354800"/>
<dbReference type="EMBL" id="BNBO01000025">
    <property type="protein sequence ID" value="GHH75361.1"/>
    <property type="molecule type" value="Genomic_DNA"/>
</dbReference>
<accession>A0A919G0T8</accession>
<dbReference type="PANTHER" id="PTHR10357:SF179">
    <property type="entry name" value="NEUTRAL AND BASIC AMINO ACID TRANSPORT PROTEIN RBAT"/>
    <property type="match status" value="1"/>
</dbReference>
<proteinExistence type="inferred from homology"/>
<keyword evidence="4" id="KW-1185">Reference proteome</keyword>
<dbReference type="SMART" id="SM00642">
    <property type="entry name" value="Aamy"/>
    <property type="match status" value="1"/>
</dbReference>
<evidence type="ECO:0000259" key="2">
    <source>
        <dbReference type="SMART" id="SM00642"/>
    </source>
</evidence>
<evidence type="ECO:0000313" key="4">
    <source>
        <dbReference type="Proteomes" id="UP000617734"/>
    </source>
</evidence>
<sequence length="552" mass="60649">MSESNAPTGTAWWRHAAIYQVYVRSFADGNGDGTGDLAGVRDRLPYLRELGVDALWFNPWYLSPMADGGYDVADYRDIDPMFGTLAEAERLIDEAHGLGLRVIVDLVPNHCSDQHVWFRQALAAGPGSPERERFWFAPGRGENGELPPNDWQSYFGGNAWSRITEADGTPGPWYLHLFAPEQPDLNWEHLDVRAEFESILRFWLDRGVDGFRIDVAHGLAKKPGLPDVGPDPDVTDLPYQDCDAVHDIYRSWRKISDSYPGERAFVGEVWLPTPTQFARYLRPDELHSAFNFEFLCCAWEADALRSVVDTTLAAHRPVGAPPTWVLSNHDTIRHVTRYGRADTSFDMGDKRLGDPSDPVLGRRRARAAALLTMALPGGVYVYQGDELGLPEVQDIPDHLVQDPTFVRSGGLDRGRDGCRVPLPWSAEGGSLGFSPAGADARPWLPQPADWAEVAVSVQHADPDSALALYRAALALRRERLVPLGEGFDWVAAGPGALCFTRGGGFHCLVNFSDEPVGLPADSVVLLSSSPLVGGVPGQRVVPGDTCVWFTTG</sequence>
<comment type="caution">
    <text evidence="3">The sequence shown here is derived from an EMBL/GenBank/DDBJ whole genome shotgun (WGS) entry which is preliminary data.</text>
</comment>
<reference evidence="3" key="1">
    <citation type="journal article" date="2014" name="Int. J. Syst. Evol. Microbiol.">
        <title>Complete genome sequence of Corynebacterium casei LMG S-19264T (=DSM 44701T), isolated from a smear-ripened cheese.</title>
        <authorList>
            <consortium name="US DOE Joint Genome Institute (JGI-PGF)"/>
            <person name="Walter F."/>
            <person name="Albersmeier A."/>
            <person name="Kalinowski J."/>
            <person name="Ruckert C."/>
        </authorList>
    </citation>
    <scope>NUCLEOTIDE SEQUENCE</scope>
    <source>
        <strain evidence="3">JCM 4646</strain>
    </source>
</reference>
<dbReference type="InterPro" id="IPR006047">
    <property type="entry name" value="GH13_cat_dom"/>
</dbReference>
<dbReference type="AlphaFoldDB" id="A0A919G0T8"/>
<organism evidence="3 4">
    <name type="scientific">Kitasatospora indigofera</name>
    <dbReference type="NCBI Taxonomy" id="67307"/>
    <lineage>
        <taxon>Bacteria</taxon>
        <taxon>Bacillati</taxon>
        <taxon>Actinomycetota</taxon>
        <taxon>Actinomycetes</taxon>
        <taxon>Kitasatosporales</taxon>
        <taxon>Streptomycetaceae</taxon>
        <taxon>Kitasatospora</taxon>
    </lineage>
</organism>